<keyword evidence="6" id="KW-1185">Reference proteome</keyword>
<accession>A0ABW2J0S9</accession>
<evidence type="ECO:0000256" key="1">
    <source>
        <dbReference type="ARBA" id="ARBA00022679"/>
    </source>
</evidence>
<gene>
    <name evidence="5" type="ORF">ACFQQA_18780</name>
</gene>
<organism evidence="5 6">
    <name type="scientific">Marinobacter aromaticivorans</name>
    <dbReference type="NCBI Taxonomy" id="1494078"/>
    <lineage>
        <taxon>Bacteria</taxon>
        <taxon>Pseudomonadati</taxon>
        <taxon>Pseudomonadota</taxon>
        <taxon>Gammaproteobacteria</taxon>
        <taxon>Pseudomonadales</taxon>
        <taxon>Marinobacteraceae</taxon>
        <taxon>Marinobacter</taxon>
    </lineage>
</organism>
<evidence type="ECO:0000259" key="3">
    <source>
        <dbReference type="Pfam" id="PF01796"/>
    </source>
</evidence>
<evidence type="ECO:0000256" key="2">
    <source>
        <dbReference type="ARBA" id="ARBA00023315"/>
    </source>
</evidence>
<name>A0ABW2J0S9_9GAMM</name>
<keyword evidence="1" id="KW-0808">Transferase</keyword>
<dbReference type="Pfam" id="PF08541">
    <property type="entry name" value="ACP_syn_III_C"/>
    <property type="match status" value="1"/>
</dbReference>
<dbReference type="InterPro" id="IPR012340">
    <property type="entry name" value="NA-bd_OB-fold"/>
</dbReference>
<dbReference type="Proteomes" id="UP001596506">
    <property type="component" value="Unassembled WGS sequence"/>
</dbReference>
<reference evidence="6" key="1">
    <citation type="journal article" date="2019" name="Int. J. Syst. Evol. Microbiol.">
        <title>The Global Catalogue of Microorganisms (GCM) 10K type strain sequencing project: providing services to taxonomists for standard genome sequencing and annotation.</title>
        <authorList>
            <consortium name="The Broad Institute Genomics Platform"/>
            <consortium name="The Broad Institute Genome Sequencing Center for Infectious Disease"/>
            <person name="Wu L."/>
            <person name="Ma J."/>
        </authorList>
    </citation>
    <scope>NUCLEOTIDE SEQUENCE [LARGE SCALE GENOMIC DNA]</scope>
    <source>
        <strain evidence="6">CCUG 60559</strain>
    </source>
</reference>
<dbReference type="RefSeq" id="WP_100690185.1">
    <property type="nucleotide sequence ID" value="NZ_JBHTBD010000019.1"/>
</dbReference>
<dbReference type="Gene3D" id="3.40.47.10">
    <property type="match status" value="2"/>
</dbReference>
<dbReference type="SUPFAM" id="SSF53901">
    <property type="entry name" value="Thiolase-like"/>
    <property type="match status" value="2"/>
</dbReference>
<keyword evidence="2" id="KW-0012">Acyltransferase</keyword>
<dbReference type="InterPro" id="IPR002878">
    <property type="entry name" value="ChsH2_C"/>
</dbReference>
<dbReference type="CDD" id="cd00827">
    <property type="entry name" value="init_cond_enzymes"/>
    <property type="match status" value="1"/>
</dbReference>
<dbReference type="EMBL" id="JBHTBD010000019">
    <property type="protein sequence ID" value="MFC7296758.1"/>
    <property type="molecule type" value="Genomic_DNA"/>
</dbReference>
<proteinExistence type="predicted"/>
<dbReference type="SUPFAM" id="SSF50249">
    <property type="entry name" value="Nucleic acid-binding proteins"/>
    <property type="match status" value="1"/>
</dbReference>
<evidence type="ECO:0000313" key="6">
    <source>
        <dbReference type="Proteomes" id="UP001596506"/>
    </source>
</evidence>
<feature type="domain" description="Beta-ketoacyl-[acyl-carrier-protein] synthase III C-terminal" evidence="4">
    <location>
        <begin position="215"/>
        <end position="294"/>
    </location>
</feature>
<dbReference type="InterPro" id="IPR013747">
    <property type="entry name" value="ACP_syn_III_C"/>
</dbReference>
<evidence type="ECO:0000259" key="4">
    <source>
        <dbReference type="Pfam" id="PF08541"/>
    </source>
</evidence>
<dbReference type="InterPro" id="IPR016039">
    <property type="entry name" value="Thiolase-like"/>
</dbReference>
<feature type="domain" description="ChsH2 C-terminal OB-fold" evidence="3">
    <location>
        <begin position="405"/>
        <end position="460"/>
    </location>
</feature>
<dbReference type="PANTHER" id="PTHR34069:SF2">
    <property type="entry name" value="BETA-KETOACYL-[ACYL-CARRIER-PROTEIN] SYNTHASE III"/>
    <property type="match status" value="1"/>
</dbReference>
<sequence>MFGITAYGAYIPRSRLSRAAIADANDWFDASLRGLAKGERSVCNWDEDTITMAVEAGQDCLSLLDAGSVGALYLASTTLPFLDRQNSVVVSQALNLGDRLRTMDVSASQRAATSALITMLEAGGPDKGSAMLVASEHRRSKCGSRAEMLWGDGAAALGVGNEGVIAEYLGCETYVTDFVDHYRGEDSTLDYEWEERWIRDEGYLKSVPLAATRLLEKAGLKAGDIAHFVLASDQAKTPSAVAKALGVATEAVVDNRIASMGVSGAAHPILMLTAALEAAKPGDLIMLAGFGQGTDVVLFRATDQINKRRPKTGFAGALERRRTDENYNRFLSFNNLVERETGKRGELDKQSYLAAMYRKRDLLTGFIGGKCRECGTIQIPKENYCVNPDCGALHSQDDYPMSALPGRVKTWTADRLTFDWNPPAYFGLVEFDGGGRMMMDFTEVEAGSIETGVAVSLHFRIRQFDNQRGFRKYFWKATPSGQ</sequence>
<dbReference type="Pfam" id="PF01796">
    <property type="entry name" value="OB_ChsH2_C"/>
    <property type="match status" value="1"/>
</dbReference>
<protein>
    <submittedName>
        <fullName evidence="5">Hydroxymethylglutaryl-CoA synthase family protein</fullName>
    </submittedName>
</protein>
<evidence type="ECO:0000313" key="5">
    <source>
        <dbReference type="EMBL" id="MFC7296758.1"/>
    </source>
</evidence>
<comment type="caution">
    <text evidence="5">The sequence shown here is derived from an EMBL/GenBank/DDBJ whole genome shotgun (WGS) entry which is preliminary data.</text>
</comment>
<dbReference type="PANTHER" id="PTHR34069">
    <property type="entry name" value="3-OXOACYL-[ACYL-CARRIER-PROTEIN] SYNTHASE 3"/>
    <property type="match status" value="1"/>
</dbReference>